<name>A0A3S4QVM4_CHRGE</name>
<dbReference type="Proteomes" id="UP000279227">
    <property type="component" value="Chromosome"/>
</dbReference>
<protein>
    <submittedName>
        <fullName evidence="2">Uncharacterized protein</fullName>
    </submittedName>
</protein>
<keyword evidence="1" id="KW-1133">Transmembrane helix</keyword>
<dbReference type="EMBL" id="LR134289">
    <property type="protein sequence ID" value="VEE06499.1"/>
    <property type="molecule type" value="Genomic_DNA"/>
</dbReference>
<evidence type="ECO:0000313" key="3">
    <source>
        <dbReference type="Proteomes" id="UP000279227"/>
    </source>
</evidence>
<reference evidence="2 3" key="1">
    <citation type="submission" date="2018-12" db="EMBL/GenBank/DDBJ databases">
        <authorList>
            <consortium name="Pathogen Informatics"/>
        </authorList>
    </citation>
    <scope>NUCLEOTIDE SEQUENCE [LARGE SCALE GENOMIC DNA]</scope>
    <source>
        <strain evidence="2 3">NCTC11432</strain>
    </source>
</reference>
<evidence type="ECO:0000313" key="2">
    <source>
        <dbReference type="EMBL" id="VEE06499.1"/>
    </source>
</evidence>
<dbReference type="STRING" id="525257.HMPREF0204_12784"/>
<proteinExistence type="predicted"/>
<keyword evidence="1" id="KW-0812">Transmembrane</keyword>
<sequence>MKKIYLEALPLCAFFGESTQEVVWQKDKSARLEKYYVSMDISTAWITLHEIIIITILSSSITKRYFIMLFYKMRSIITTYACDRLIDVRSITPPSDQGVYL</sequence>
<organism evidence="2 3">
    <name type="scientific">Chryseobacterium gleum</name>
    <name type="common">Flavobacterium gleum</name>
    <dbReference type="NCBI Taxonomy" id="250"/>
    <lineage>
        <taxon>Bacteria</taxon>
        <taxon>Pseudomonadati</taxon>
        <taxon>Bacteroidota</taxon>
        <taxon>Flavobacteriia</taxon>
        <taxon>Flavobacteriales</taxon>
        <taxon>Weeksellaceae</taxon>
        <taxon>Chryseobacterium group</taxon>
        <taxon>Chryseobacterium</taxon>
    </lineage>
</organism>
<keyword evidence="1" id="KW-0472">Membrane</keyword>
<dbReference type="KEGG" id="cgle:NCTC11432_01675"/>
<gene>
    <name evidence="2" type="ORF">NCTC11432_01675</name>
</gene>
<feature type="transmembrane region" description="Helical" evidence="1">
    <location>
        <begin position="44"/>
        <end position="66"/>
    </location>
</feature>
<evidence type="ECO:0000256" key="1">
    <source>
        <dbReference type="SAM" id="Phobius"/>
    </source>
</evidence>
<dbReference type="AlphaFoldDB" id="A0A3S4QVM4"/>
<accession>A0A3S4QVM4</accession>